<feature type="domain" description="SpoVT-AbrB" evidence="1">
    <location>
        <begin position="9"/>
        <end position="46"/>
    </location>
</feature>
<dbReference type="EMBL" id="QMEB01000049">
    <property type="protein sequence ID" value="NMG19552.1"/>
    <property type="molecule type" value="Genomic_DNA"/>
</dbReference>
<comment type="caution">
    <text evidence="2">The sequence shown here is derived from an EMBL/GenBank/DDBJ whole genome shotgun (WGS) entry which is preliminary data.</text>
</comment>
<accession>A0ABX1P6W1</accession>
<dbReference type="SUPFAM" id="SSF89447">
    <property type="entry name" value="AbrB/MazE/MraZ-like"/>
    <property type="match status" value="1"/>
</dbReference>
<evidence type="ECO:0000313" key="3">
    <source>
        <dbReference type="Proteomes" id="UP000718564"/>
    </source>
</evidence>
<reference evidence="2 3" key="1">
    <citation type="submission" date="2018-06" db="EMBL/GenBank/DDBJ databases">
        <title>Comparative genomics of Brasilonema spp. strains.</title>
        <authorList>
            <person name="Alvarenga D.O."/>
            <person name="Fiore M.F."/>
            <person name="Varani A.M."/>
        </authorList>
    </citation>
    <scope>NUCLEOTIDE SEQUENCE [LARGE SCALE GENOMIC DNA]</scope>
    <source>
        <strain evidence="2 3">SPC951</strain>
    </source>
</reference>
<keyword evidence="2" id="KW-0238">DNA-binding</keyword>
<dbReference type="InterPro" id="IPR007159">
    <property type="entry name" value="SpoVT-AbrB_dom"/>
</dbReference>
<name>A0ABX1P6W1_9CYAN</name>
<dbReference type="Gene3D" id="2.10.260.10">
    <property type="match status" value="1"/>
</dbReference>
<evidence type="ECO:0000313" key="2">
    <source>
        <dbReference type="EMBL" id="NMG19552.1"/>
    </source>
</evidence>
<dbReference type="RefSeq" id="WP_169154821.1">
    <property type="nucleotide sequence ID" value="NZ_CAWPJE010000004.1"/>
</dbReference>
<dbReference type="InterPro" id="IPR037914">
    <property type="entry name" value="SpoVT-AbrB_sf"/>
</dbReference>
<protein>
    <submittedName>
        <fullName evidence="2">AbrB/MazE/SpoVT family DNA-binding domain-containing protein</fullName>
    </submittedName>
</protein>
<dbReference type="GO" id="GO:0003677">
    <property type="term" value="F:DNA binding"/>
    <property type="evidence" value="ECO:0007669"/>
    <property type="project" value="UniProtKB-KW"/>
</dbReference>
<dbReference type="Proteomes" id="UP000718564">
    <property type="component" value="Unassembled WGS sequence"/>
</dbReference>
<gene>
    <name evidence="2" type="ORF">DP116_08785</name>
</gene>
<dbReference type="Pfam" id="PF04014">
    <property type="entry name" value="MazE_antitoxin"/>
    <property type="match status" value="1"/>
</dbReference>
<sequence>MDITIINTEGQIPIPPNIQEQLGLLPGTAIELEVIGDTLHLRKQPTSSRGAQLITAIRGKATRELRTDEIMQLTRQTND</sequence>
<proteinExistence type="predicted"/>
<organism evidence="2 3">
    <name type="scientific">Brasilonema bromeliae SPC951</name>
    <dbReference type="NCBI Taxonomy" id="385972"/>
    <lineage>
        <taxon>Bacteria</taxon>
        <taxon>Bacillati</taxon>
        <taxon>Cyanobacteriota</taxon>
        <taxon>Cyanophyceae</taxon>
        <taxon>Nostocales</taxon>
        <taxon>Scytonemataceae</taxon>
        <taxon>Brasilonema</taxon>
        <taxon>Bromeliae group (in: Brasilonema)</taxon>
    </lineage>
</organism>
<keyword evidence="3" id="KW-1185">Reference proteome</keyword>
<evidence type="ECO:0000259" key="1">
    <source>
        <dbReference type="Pfam" id="PF04014"/>
    </source>
</evidence>